<dbReference type="Proteomes" id="UP000265520">
    <property type="component" value="Unassembled WGS sequence"/>
</dbReference>
<proteinExistence type="predicted"/>
<feature type="region of interest" description="Disordered" evidence="1">
    <location>
        <begin position="1"/>
        <end position="67"/>
    </location>
</feature>
<organism evidence="2 3">
    <name type="scientific">Trifolium medium</name>
    <dbReference type="NCBI Taxonomy" id="97028"/>
    <lineage>
        <taxon>Eukaryota</taxon>
        <taxon>Viridiplantae</taxon>
        <taxon>Streptophyta</taxon>
        <taxon>Embryophyta</taxon>
        <taxon>Tracheophyta</taxon>
        <taxon>Spermatophyta</taxon>
        <taxon>Magnoliopsida</taxon>
        <taxon>eudicotyledons</taxon>
        <taxon>Gunneridae</taxon>
        <taxon>Pentapetalae</taxon>
        <taxon>rosids</taxon>
        <taxon>fabids</taxon>
        <taxon>Fabales</taxon>
        <taxon>Fabaceae</taxon>
        <taxon>Papilionoideae</taxon>
        <taxon>50 kb inversion clade</taxon>
        <taxon>NPAAA clade</taxon>
        <taxon>Hologalegina</taxon>
        <taxon>IRL clade</taxon>
        <taxon>Trifolieae</taxon>
        <taxon>Trifolium</taxon>
    </lineage>
</organism>
<feature type="compositionally biased region" description="Basic residues" evidence="1">
    <location>
        <begin position="34"/>
        <end position="52"/>
    </location>
</feature>
<feature type="compositionally biased region" description="Gly residues" evidence="1">
    <location>
        <begin position="16"/>
        <end position="28"/>
    </location>
</feature>
<comment type="caution">
    <text evidence="2">The sequence shown here is derived from an EMBL/GenBank/DDBJ whole genome shotgun (WGS) entry which is preliminary data.</text>
</comment>
<evidence type="ECO:0000256" key="1">
    <source>
        <dbReference type="SAM" id="MobiDB-lite"/>
    </source>
</evidence>
<dbReference type="AlphaFoldDB" id="A0A392VPK4"/>
<reference evidence="2 3" key="1">
    <citation type="journal article" date="2018" name="Front. Plant Sci.">
        <title>Red Clover (Trifolium pratense) and Zigzag Clover (T. medium) - A Picture of Genomic Similarities and Differences.</title>
        <authorList>
            <person name="Dluhosova J."/>
            <person name="Istvanek J."/>
            <person name="Nedelnik J."/>
            <person name="Repkova J."/>
        </authorList>
    </citation>
    <scope>NUCLEOTIDE SEQUENCE [LARGE SCALE GENOMIC DNA]</scope>
    <source>
        <strain evidence="3">cv. 10/8</strain>
        <tissue evidence="2">Leaf</tissue>
    </source>
</reference>
<evidence type="ECO:0000313" key="3">
    <source>
        <dbReference type="Proteomes" id="UP000265520"/>
    </source>
</evidence>
<dbReference type="EMBL" id="LXQA011205585">
    <property type="protein sequence ID" value="MCI88911.1"/>
    <property type="molecule type" value="Genomic_DNA"/>
</dbReference>
<accession>A0A392VPK4</accession>
<feature type="non-terminal residue" evidence="2">
    <location>
        <position position="67"/>
    </location>
</feature>
<keyword evidence="3" id="KW-1185">Reference proteome</keyword>
<protein>
    <submittedName>
        <fullName evidence="2">Uncharacterized protein</fullName>
    </submittedName>
</protein>
<sequence>TSSATNIGVVYQGASGSNGGVGDLGGHGSDPPRRGRGRGKRLPPRDLKRRVVYNRNLTSMPRRLNPD</sequence>
<feature type="non-terminal residue" evidence="2">
    <location>
        <position position="1"/>
    </location>
</feature>
<name>A0A392VPK4_9FABA</name>
<evidence type="ECO:0000313" key="2">
    <source>
        <dbReference type="EMBL" id="MCI88911.1"/>
    </source>
</evidence>